<proteinExistence type="predicted"/>
<reference evidence="3 4" key="1">
    <citation type="submission" date="2019-09" db="EMBL/GenBank/DDBJ databases">
        <title>Hybrid Assembly of the complete Genome of the Deep-Sea Bacterium Moritella marina from long Nanopore and Illumina reads.</title>
        <authorList>
            <person name="Magin S."/>
            <person name="Georgoulis A."/>
            <person name="Papadimitriou K."/>
            <person name="Iliakis G."/>
            <person name="Vorgias C.E."/>
        </authorList>
    </citation>
    <scope>NUCLEOTIDE SEQUENCE [LARGE SCALE GENOMIC DNA]</scope>
    <source>
        <strain evidence="3 4">MP-1</strain>
    </source>
</reference>
<sequence>MMTNMVKTSLLCLKVAVTSLLLLTSINAIAARCIDVFPTVLSSPYNDGEAELNWDATLSGTIEGNLDIGVEQNENIPPRCNGYICEDSRLRSQSLNLPSFKQSNSSKNRSVAQGQTREFLQGNYEKIELAFQSTAHFKINNRTTKIKELISTNSETTLIFDEGVYWIEKLSIGSNTKMIINGDDNVTLIIKDPEFESSPTYFNVNGSPDQLVLIAYNDIKFGSNANFKGFIYTDKTVDLKSPSDFTGAINGKKITLGANAAVKYAPDSIEYANFNGFCSIDDATLKTPIFSPLDGILGGQLKGQSNGTKFHIGKAGNGNNQWPSNEGPEHLIDDVGQKYLNFGELNTGAIITPAIGCSVVDSIKFWTANDNVSRDPASYKLYGTNTSISDTTNPLSSFTLLAEGPLALPSSRNPGGGSGLLDTNSQTISFTNSSSYSSYLLYFPTVKTERSANSMQLGEVQVYGTTRSCAVPVLEYRFDEASWDGTAGEVDDNSNTGLDGHAVGNANTVSVSEGKVCRAGTFDGRGDYIDVSGISSYLNSTASLSFWIKTNQSGSNTAWQAPGILGIEQSGGVDDIFWGYLDQTGHIGIQKGDELRRDPTVSTTSINNDTWHHVVLTRDSLIGDVQIFVNGKLERSSTSNTGKVNTSFSSIGLIENSKYFGGQLDELLVFDSVLSASEIWSIYTNQLKGNNYDGTERVCPSEPSKIDHYQIIHDGQGLTCEAEKITIKACTNSYDGTCTLSSEDVTLDVTAKGPRSRSSTDTANLVAGIGTANIAYTFDDLTTLSLSSAGTNSTVCVNGSSTSCDLVFANAGFRFLSGALNETTMPNQIAGVEFPKALKIQAVEDTNGVCTGLFSGVKSINLWQENVVPGGTDGLRFNVDNSPLAKREKITNTSLTFGLKSIAIIPTPVYQDAGQIRLRAGYDDGTVQLSGSSEPFWVSPDRLAVIAKSGSINLDGATAAAITTHKAGGGFDLIVSAYNANNIITPNYVPGQIQLKLERTGPTLTGSVDGDFSYASASTSTLQSSINPVFTDVNLTSFVTGVSTYDKATYSEVGLLNLGVRDRNYGDENMMVEAAAIAIGRFKPDHFKQTVAEHGELFATCGANSPFAYSGQMDETDDTIGAITYLTKPELKITAHNAQGDPTINYTDDFAKLKFLGTDGNEISFNVPARDLSNGLALTGNLPSLGTIVDLGNGVLTYTLSQDDNFVYTRDVNSETAPFQANFELRFNEFKDSDEVTFKATDVVSGEEYFETPKFNSAVDNTVEIRFGRLILKNSFGPETVNLTQPLQVEYYNGNNFIVSVDDNCLGYDDGKLIPYDIEDLDPTVTKSIGGTGTFFAGETRAIQLEAPGVGKKGNLGVLYDLNDTQDWLQYNWDNDMTNGWGNDNPSAVATFGLFGGNDRLIYRRRLN</sequence>
<dbReference type="InterPro" id="IPR013320">
    <property type="entry name" value="ConA-like_dom_sf"/>
</dbReference>
<organism evidence="3 4">
    <name type="scientific">Moritella marina ATCC 15381</name>
    <dbReference type="NCBI Taxonomy" id="1202962"/>
    <lineage>
        <taxon>Bacteria</taxon>
        <taxon>Pseudomonadati</taxon>
        <taxon>Pseudomonadota</taxon>
        <taxon>Gammaproteobacteria</taxon>
        <taxon>Alteromonadales</taxon>
        <taxon>Moritellaceae</taxon>
        <taxon>Moritella</taxon>
    </lineage>
</organism>
<keyword evidence="1" id="KW-0732">Signal</keyword>
<feature type="chain" id="PRO_5023840316" evidence="1">
    <location>
        <begin position="31"/>
        <end position="1408"/>
    </location>
</feature>
<dbReference type="Proteomes" id="UP000327424">
    <property type="component" value="Chromosome"/>
</dbReference>
<protein>
    <submittedName>
        <fullName evidence="3">LamG domain-containing protein</fullName>
    </submittedName>
</protein>
<dbReference type="EMBL" id="CP044399">
    <property type="protein sequence ID" value="QFI39622.1"/>
    <property type="molecule type" value="Genomic_DNA"/>
</dbReference>
<feature type="signal peptide" evidence="1">
    <location>
        <begin position="1"/>
        <end position="30"/>
    </location>
</feature>
<name>A0A5J6WT75_MORMI</name>
<dbReference type="OrthoDB" id="9790247at2"/>
<gene>
    <name evidence="3" type="ORF">FR932_18275</name>
</gene>
<accession>A0A5J6WT75</accession>
<dbReference type="Gene3D" id="2.60.120.200">
    <property type="match status" value="1"/>
</dbReference>
<evidence type="ECO:0000313" key="4">
    <source>
        <dbReference type="Proteomes" id="UP000327424"/>
    </source>
</evidence>
<evidence type="ECO:0000313" key="3">
    <source>
        <dbReference type="EMBL" id="QFI39622.1"/>
    </source>
</evidence>
<dbReference type="SUPFAM" id="SSF49899">
    <property type="entry name" value="Concanavalin A-like lectins/glucanases"/>
    <property type="match status" value="1"/>
</dbReference>
<evidence type="ECO:0000259" key="2">
    <source>
        <dbReference type="Pfam" id="PF20419"/>
    </source>
</evidence>
<evidence type="ECO:0000256" key="1">
    <source>
        <dbReference type="SAM" id="SignalP"/>
    </source>
</evidence>
<dbReference type="Pfam" id="PF13385">
    <property type="entry name" value="Laminin_G_3"/>
    <property type="match status" value="1"/>
</dbReference>
<dbReference type="KEGG" id="mmaa:FR932_18275"/>
<dbReference type="Pfam" id="PF20419">
    <property type="entry name" value="DUF6701"/>
    <property type="match status" value="1"/>
</dbReference>
<dbReference type="RefSeq" id="WP_019628981.1">
    <property type="nucleotide sequence ID" value="NZ_ALOE01000030.1"/>
</dbReference>
<keyword evidence="4" id="KW-1185">Reference proteome</keyword>
<feature type="domain" description="DUF6701" evidence="2">
    <location>
        <begin position="792"/>
        <end position="1405"/>
    </location>
</feature>
<dbReference type="InterPro" id="IPR046524">
    <property type="entry name" value="DUF6701"/>
</dbReference>